<dbReference type="FunFam" id="3.80.10.10:FF:000400">
    <property type="entry name" value="Nuclear pore complex protein NUP107"/>
    <property type="match status" value="1"/>
</dbReference>
<feature type="compositionally biased region" description="Acidic residues" evidence="8">
    <location>
        <begin position="351"/>
        <end position="375"/>
    </location>
</feature>
<feature type="non-terminal residue" evidence="10">
    <location>
        <position position="966"/>
    </location>
</feature>
<keyword evidence="6" id="KW-1133">Transmembrane helix</keyword>
<dbReference type="InterPro" id="IPR053211">
    <property type="entry name" value="DNA_repair-toleration"/>
</dbReference>
<keyword evidence="3" id="KW-0812">Transmembrane</keyword>
<dbReference type="InterPro" id="IPR001611">
    <property type="entry name" value="Leu-rich_rpt"/>
</dbReference>
<dbReference type="SUPFAM" id="SSF52058">
    <property type="entry name" value="L domain-like"/>
    <property type="match status" value="1"/>
</dbReference>
<keyword evidence="5" id="KW-0677">Repeat</keyword>
<dbReference type="Gramene" id="RZC82193">
    <property type="protein sequence ID" value="RZC82193"/>
    <property type="gene ID" value="C5167_044980"/>
</dbReference>
<organism evidence="10 11">
    <name type="scientific">Papaver somniferum</name>
    <name type="common">Opium poppy</name>
    <dbReference type="NCBI Taxonomy" id="3469"/>
    <lineage>
        <taxon>Eukaryota</taxon>
        <taxon>Viridiplantae</taxon>
        <taxon>Streptophyta</taxon>
        <taxon>Embryophyta</taxon>
        <taxon>Tracheophyta</taxon>
        <taxon>Spermatophyta</taxon>
        <taxon>Magnoliopsida</taxon>
        <taxon>Ranunculales</taxon>
        <taxon>Papaveraceae</taxon>
        <taxon>Papaveroideae</taxon>
        <taxon>Papaver</taxon>
    </lineage>
</organism>
<dbReference type="Proteomes" id="UP000316621">
    <property type="component" value="Chromosome 11"/>
</dbReference>
<evidence type="ECO:0000256" key="6">
    <source>
        <dbReference type="ARBA" id="ARBA00022989"/>
    </source>
</evidence>
<keyword evidence="2" id="KW-0433">Leucine-rich repeat</keyword>
<dbReference type="Gene3D" id="3.80.10.10">
    <property type="entry name" value="Ribonuclease Inhibitor"/>
    <property type="match status" value="2"/>
</dbReference>
<reference evidence="10 11" key="1">
    <citation type="journal article" date="2018" name="Science">
        <title>The opium poppy genome and morphinan production.</title>
        <authorList>
            <person name="Guo L."/>
            <person name="Winzer T."/>
            <person name="Yang X."/>
            <person name="Li Y."/>
            <person name="Ning Z."/>
            <person name="He Z."/>
            <person name="Teodor R."/>
            <person name="Lu Y."/>
            <person name="Bowser T.A."/>
            <person name="Graham I.A."/>
            <person name="Ye K."/>
        </authorList>
    </citation>
    <scope>NUCLEOTIDE SEQUENCE [LARGE SCALE GENOMIC DNA]</scope>
    <source>
        <strain evidence="11">cv. HN1</strain>
        <tissue evidence="10">Leaves</tissue>
    </source>
</reference>
<evidence type="ECO:0000256" key="5">
    <source>
        <dbReference type="ARBA" id="ARBA00022737"/>
    </source>
</evidence>
<dbReference type="AlphaFoldDB" id="A0A4Y7L9P1"/>
<dbReference type="STRING" id="3469.A0A4Y7L9P1"/>
<dbReference type="Pfam" id="PF00560">
    <property type="entry name" value="LRR_1"/>
    <property type="match status" value="1"/>
</dbReference>
<feature type="compositionally biased region" description="Basic and acidic residues" evidence="8">
    <location>
        <begin position="378"/>
        <end position="387"/>
    </location>
</feature>
<comment type="subcellular location">
    <subcellularLocation>
        <location evidence="1">Membrane</location>
    </subcellularLocation>
</comment>
<keyword evidence="4" id="KW-0732">Signal</keyword>
<evidence type="ECO:0000256" key="2">
    <source>
        <dbReference type="ARBA" id="ARBA00022614"/>
    </source>
</evidence>
<evidence type="ECO:0000256" key="4">
    <source>
        <dbReference type="ARBA" id="ARBA00022729"/>
    </source>
</evidence>
<evidence type="ECO:0000256" key="7">
    <source>
        <dbReference type="ARBA" id="ARBA00023136"/>
    </source>
</evidence>
<name>A0A4Y7L9P1_PAPSO</name>
<dbReference type="InterPro" id="IPR003591">
    <property type="entry name" value="Leu-rich_rpt_typical-subtyp"/>
</dbReference>
<keyword evidence="7" id="KW-0472">Membrane</keyword>
<keyword evidence="11" id="KW-1185">Reference proteome</keyword>
<evidence type="ECO:0000259" key="9">
    <source>
        <dbReference type="Pfam" id="PF08263"/>
    </source>
</evidence>
<dbReference type="GO" id="GO:0016020">
    <property type="term" value="C:membrane"/>
    <property type="evidence" value="ECO:0007669"/>
    <property type="project" value="UniProtKB-SubCell"/>
</dbReference>
<dbReference type="InterPro" id="IPR032675">
    <property type="entry name" value="LRR_dom_sf"/>
</dbReference>
<accession>A0A4Y7L9P1</accession>
<evidence type="ECO:0000256" key="8">
    <source>
        <dbReference type="SAM" id="MobiDB-lite"/>
    </source>
</evidence>
<feature type="region of interest" description="Disordered" evidence="8">
    <location>
        <begin position="338"/>
        <end position="419"/>
    </location>
</feature>
<gene>
    <name evidence="10" type="ORF">C5167_044980</name>
</gene>
<evidence type="ECO:0000256" key="3">
    <source>
        <dbReference type="ARBA" id="ARBA00022692"/>
    </source>
</evidence>
<sequence length="966" mass="109990">MAKRKAKKVVLQQKNVMFRLSPEQLCEIAEKIREKINDEDNPKPKHLEAMKNCPLWNFYRPFHEGRIHEKGGIQKKHKIGRHILNTFDPVKEVFQLGGGKEFKSTAEQLAVIFGLQRTKAGAEEFTFDAVTQPNEGQKNLSLQQTEFLKTYLKGKTQMKRKDILNSLYATAGDVTKPDDFVKLLVLYFCVAIFFPRLSGASLPSKFLKYIFKMDQMSWPDLIHSYLLEALKEAEKPYNSVRGCIVYILFWFAEVTHSISKNEGELGKCKPRFARWNTRKLAEKIMNDGMTSLKQDLTGSFIDPLDEDEQSLMTPIEIRQATLVRIREKRVRDVYRDEDLDLSPDSDSNGESNEDWELSPDIDSDGESDEDWELSPDGDASRRSEDLAHVCLSKKRKISRKESHPPDGKGICNAEPENPPLSEPMLPAIPILSTQDFEPVDATMNTSSSKCQAPDSTLLLTLTSEDVTPSPAGSTSTYAQGRVEEFEFVDYLKIPEEYETLYKKIYDKYGHMASKKVIKFNDAMLLTCVTSLLKIISDMETVPGAELSEALLERWEGHIKDAETLEFNIKWLREGFKRLKKHWISSVGIDKKVESYEQVLDACRTLDDHLDLVPFSLDKIRRPLYEKYSVSKFAWTTEDIVTKIWKSWLEISQIIQLQKDQLHQSKFQKDSEVRLKIIGNRVDLLLLRKWRQITQGESEHQVPHNAHMLHFQPSGSLIYRRRVKGSNLLEVNRHSQTWNSSQTEEAEALVKWKDSLNSHSLTSWSLTNGSSTNNPCKWSDIKCGGSSNSVVEINLNTSGVDGTLEQFNFSAFQNLASLNLDLNNLVGDIPTRIGLLRKLSYLNLGSNNFTGSVPSEIGNLRELRFLRLANNTLTGPIPYQVCSLQKVQNLDLSGNYLSNPDPTRSKGMASLTRLDLNYNSLASEVPPFIFRSPNLVYVDISDNPDIGGPFPSQFIKTLKNIQFLNMS</sequence>
<dbReference type="SMART" id="SM00369">
    <property type="entry name" value="LRR_TYP"/>
    <property type="match status" value="2"/>
</dbReference>
<proteinExistence type="predicted"/>
<evidence type="ECO:0000313" key="11">
    <source>
        <dbReference type="Proteomes" id="UP000316621"/>
    </source>
</evidence>
<dbReference type="PANTHER" id="PTHR48060:SF24">
    <property type="entry name" value="NON-SPECIFIC SERINE_THREONINE PROTEIN KINASE"/>
    <property type="match status" value="1"/>
</dbReference>
<dbReference type="Pfam" id="PF08263">
    <property type="entry name" value="LRRNT_2"/>
    <property type="match status" value="1"/>
</dbReference>
<protein>
    <recommendedName>
        <fullName evidence="9">Leucine-rich repeat-containing N-terminal plant-type domain-containing protein</fullName>
    </recommendedName>
</protein>
<dbReference type="InterPro" id="IPR013210">
    <property type="entry name" value="LRR_N_plant-typ"/>
</dbReference>
<evidence type="ECO:0000313" key="10">
    <source>
        <dbReference type="EMBL" id="RZC82193.1"/>
    </source>
</evidence>
<feature type="domain" description="Leucine-rich repeat-containing N-terminal plant-type" evidence="9">
    <location>
        <begin position="743"/>
        <end position="782"/>
    </location>
</feature>
<dbReference type="EMBL" id="CM010725">
    <property type="protein sequence ID" value="RZC82193.1"/>
    <property type="molecule type" value="Genomic_DNA"/>
</dbReference>
<evidence type="ECO:0000256" key="1">
    <source>
        <dbReference type="ARBA" id="ARBA00004370"/>
    </source>
</evidence>
<dbReference type="PANTHER" id="PTHR48060">
    <property type="entry name" value="DNA DAMAGE-REPAIR/TOLERATION PROTEIN DRT100"/>
    <property type="match status" value="1"/>
</dbReference>